<dbReference type="InterPro" id="IPR011856">
    <property type="entry name" value="tRNA_endonuc-like_dom_sf"/>
</dbReference>
<dbReference type="Proteomes" id="UP001500051">
    <property type="component" value="Unassembled WGS sequence"/>
</dbReference>
<dbReference type="NCBIfam" id="NF009154">
    <property type="entry name" value="PRK12497.3-3"/>
    <property type="match status" value="1"/>
</dbReference>
<accession>A0ABP7E291</accession>
<dbReference type="InterPro" id="IPR011335">
    <property type="entry name" value="Restrct_endonuc-II-like"/>
</dbReference>
<dbReference type="PANTHER" id="PTHR34039">
    <property type="entry name" value="UPF0102 PROTEIN YRAN"/>
    <property type="match status" value="1"/>
</dbReference>
<comment type="caution">
    <text evidence="3">The sequence shown here is derived from an EMBL/GenBank/DDBJ whole genome shotgun (WGS) entry which is preliminary data.</text>
</comment>
<protein>
    <recommendedName>
        <fullName evidence="2">UPF0102 protein GCM10022204_34550</fullName>
    </recommendedName>
</protein>
<evidence type="ECO:0000313" key="4">
    <source>
        <dbReference type="Proteomes" id="UP001500051"/>
    </source>
</evidence>
<dbReference type="RefSeq" id="WP_344813696.1">
    <property type="nucleotide sequence ID" value="NZ_BAAAYX010000014.1"/>
</dbReference>
<dbReference type="SUPFAM" id="SSF52980">
    <property type="entry name" value="Restriction endonuclease-like"/>
    <property type="match status" value="1"/>
</dbReference>
<dbReference type="Pfam" id="PF02021">
    <property type="entry name" value="UPF0102"/>
    <property type="match status" value="1"/>
</dbReference>
<keyword evidence="4" id="KW-1185">Reference proteome</keyword>
<sequence>MTVRRTRNEIGALGEALAVLELEEQGLEILDRNWSCRWGELDVVALDRTGGRRTAVFCEVKCRTGRSYGDPLESITHAKVRRLRQLAAEWMSQHTLPVDGMRLDAIGVLLQHDQRPVLVHVTGIGDQ</sequence>
<proteinExistence type="inferred from homology"/>
<dbReference type="Gene3D" id="3.40.1350.10">
    <property type="match status" value="1"/>
</dbReference>
<dbReference type="InterPro" id="IPR003509">
    <property type="entry name" value="UPF0102_YraN-like"/>
</dbReference>
<name>A0ABP7E291_9ACTN</name>
<reference evidence="4" key="1">
    <citation type="journal article" date="2019" name="Int. J. Syst. Evol. Microbiol.">
        <title>The Global Catalogue of Microorganisms (GCM) 10K type strain sequencing project: providing services to taxonomists for standard genome sequencing and annotation.</title>
        <authorList>
            <consortium name="The Broad Institute Genomics Platform"/>
            <consortium name="The Broad Institute Genome Sequencing Center for Infectious Disease"/>
            <person name="Wu L."/>
            <person name="Ma J."/>
        </authorList>
    </citation>
    <scope>NUCLEOTIDE SEQUENCE [LARGE SCALE GENOMIC DNA]</scope>
    <source>
        <strain evidence="4">JCM 16548</strain>
    </source>
</reference>
<dbReference type="EMBL" id="BAAAYX010000014">
    <property type="protein sequence ID" value="GAA3712708.1"/>
    <property type="molecule type" value="Genomic_DNA"/>
</dbReference>
<dbReference type="CDD" id="cd20736">
    <property type="entry name" value="PoNe_Nuclease"/>
    <property type="match status" value="1"/>
</dbReference>
<organism evidence="3 4">
    <name type="scientific">Microlunatus aurantiacus</name>
    <dbReference type="NCBI Taxonomy" id="446786"/>
    <lineage>
        <taxon>Bacteria</taxon>
        <taxon>Bacillati</taxon>
        <taxon>Actinomycetota</taxon>
        <taxon>Actinomycetes</taxon>
        <taxon>Propionibacteriales</taxon>
        <taxon>Propionibacteriaceae</taxon>
        <taxon>Microlunatus</taxon>
    </lineage>
</organism>
<evidence type="ECO:0000256" key="1">
    <source>
        <dbReference type="ARBA" id="ARBA00006738"/>
    </source>
</evidence>
<dbReference type="HAMAP" id="MF_00048">
    <property type="entry name" value="UPF0102"/>
    <property type="match status" value="1"/>
</dbReference>
<evidence type="ECO:0000313" key="3">
    <source>
        <dbReference type="EMBL" id="GAA3712708.1"/>
    </source>
</evidence>
<evidence type="ECO:0000256" key="2">
    <source>
        <dbReference type="HAMAP-Rule" id="MF_00048"/>
    </source>
</evidence>
<dbReference type="PANTHER" id="PTHR34039:SF1">
    <property type="entry name" value="UPF0102 PROTEIN YRAN"/>
    <property type="match status" value="1"/>
</dbReference>
<comment type="similarity">
    <text evidence="1 2">Belongs to the UPF0102 family.</text>
</comment>
<gene>
    <name evidence="3" type="ORF">GCM10022204_34550</name>
</gene>